<keyword evidence="2" id="KW-0472">Membrane</keyword>
<name>A0A087DPY6_9BIFI</name>
<sequence length="225" mass="23645">MKTSPDSRSHVRLYALIAAALVLALLAGVGVYGLLAGPTRQPSSPPSASPAPGPSASASPSPTVARPPAVKGSRDPDVFARNLATSLFTWDTASGLFPLDYSASILAVGDPTGMEQAGLASDVAAYLPSREQWVELRKHATRQSLTITRSYVPEAWHEAVRQAQPGQIPSGATAVTIHGTRHRNGEWNGRPVGEDFAVSFTVFLACPTGGSCHALRLSQLDNPLK</sequence>
<evidence type="ECO:0000256" key="2">
    <source>
        <dbReference type="SAM" id="Phobius"/>
    </source>
</evidence>
<dbReference type="STRING" id="77635.BISU_1949"/>
<feature type="region of interest" description="Disordered" evidence="1">
    <location>
        <begin position="39"/>
        <end position="75"/>
    </location>
</feature>
<proteinExistence type="predicted"/>
<keyword evidence="2" id="KW-1133">Transmembrane helix</keyword>
<dbReference type="AlphaFoldDB" id="A0A087DPY6"/>
<gene>
    <name evidence="3" type="ORF">BISU_1949</name>
</gene>
<dbReference type="Proteomes" id="UP000029055">
    <property type="component" value="Unassembled WGS sequence"/>
</dbReference>
<keyword evidence="2" id="KW-0812">Transmembrane</keyword>
<reference evidence="3 4" key="1">
    <citation type="submission" date="2014-03" db="EMBL/GenBank/DDBJ databases">
        <title>Genomics of Bifidobacteria.</title>
        <authorList>
            <person name="Ventura M."/>
            <person name="Milani C."/>
            <person name="Lugli G.A."/>
        </authorList>
    </citation>
    <scope>NUCLEOTIDE SEQUENCE [LARGE SCALE GENOMIC DNA]</scope>
    <source>
        <strain evidence="3 4">LMG 11597</strain>
    </source>
</reference>
<evidence type="ECO:0000313" key="4">
    <source>
        <dbReference type="Proteomes" id="UP000029055"/>
    </source>
</evidence>
<dbReference type="RefSeq" id="WP_024463540.1">
    <property type="nucleotide sequence ID" value="NZ_CP062939.1"/>
</dbReference>
<dbReference type="EMBL" id="JGZR01000023">
    <property type="protein sequence ID" value="KFI97586.1"/>
    <property type="molecule type" value="Genomic_DNA"/>
</dbReference>
<evidence type="ECO:0000256" key="1">
    <source>
        <dbReference type="SAM" id="MobiDB-lite"/>
    </source>
</evidence>
<dbReference type="eggNOG" id="ENOG502Z986">
    <property type="taxonomic scope" value="Bacteria"/>
</dbReference>
<organism evidence="3 4">
    <name type="scientific">Bifidobacterium subtile</name>
    <dbReference type="NCBI Taxonomy" id="77635"/>
    <lineage>
        <taxon>Bacteria</taxon>
        <taxon>Bacillati</taxon>
        <taxon>Actinomycetota</taxon>
        <taxon>Actinomycetes</taxon>
        <taxon>Bifidobacteriales</taxon>
        <taxon>Bifidobacteriaceae</taxon>
        <taxon>Bifidobacterium</taxon>
    </lineage>
</organism>
<dbReference type="OrthoDB" id="3239891at2"/>
<evidence type="ECO:0000313" key="3">
    <source>
        <dbReference type="EMBL" id="KFI97586.1"/>
    </source>
</evidence>
<accession>A0A087DPY6</accession>
<feature type="transmembrane region" description="Helical" evidence="2">
    <location>
        <begin position="12"/>
        <end position="35"/>
    </location>
</feature>
<comment type="caution">
    <text evidence="3">The sequence shown here is derived from an EMBL/GenBank/DDBJ whole genome shotgun (WGS) entry which is preliminary data.</text>
</comment>
<keyword evidence="4" id="KW-1185">Reference proteome</keyword>
<feature type="compositionally biased region" description="Pro residues" evidence="1">
    <location>
        <begin position="43"/>
        <end position="53"/>
    </location>
</feature>
<protein>
    <submittedName>
        <fullName evidence="3">Uncharacterized protein</fullName>
    </submittedName>
</protein>
<feature type="compositionally biased region" description="Low complexity" evidence="1">
    <location>
        <begin position="54"/>
        <end position="69"/>
    </location>
</feature>